<feature type="transmembrane region" description="Helical" evidence="1">
    <location>
        <begin position="69"/>
        <end position="85"/>
    </location>
</feature>
<keyword evidence="1" id="KW-0472">Membrane</keyword>
<dbReference type="AlphaFoldDB" id="A0A1G9TCT2"/>
<dbReference type="EMBL" id="FNHL01000002">
    <property type="protein sequence ID" value="SDM45448.1"/>
    <property type="molecule type" value="Genomic_DNA"/>
</dbReference>
<evidence type="ECO:0000313" key="3">
    <source>
        <dbReference type="Proteomes" id="UP000199451"/>
    </source>
</evidence>
<feature type="transmembrane region" description="Helical" evidence="1">
    <location>
        <begin position="91"/>
        <end position="108"/>
    </location>
</feature>
<organism evidence="2 3">
    <name type="scientific">Halogranum gelatinilyticum</name>
    <dbReference type="NCBI Taxonomy" id="660521"/>
    <lineage>
        <taxon>Archaea</taxon>
        <taxon>Methanobacteriati</taxon>
        <taxon>Methanobacteriota</taxon>
        <taxon>Stenosarchaea group</taxon>
        <taxon>Halobacteria</taxon>
        <taxon>Halobacteriales</taxon>
        <taxon>Haloferacaceae</taxon>
    </lineage>
</organism>
<keyword evidence="1" id="KW-0812">Transmembrane</keyword>
<sequence>MAWLSDRQITLLTRAFVLVLVVFVVLGAYFQLQTGGTAALLEVVVSLYVVGLVALAVFRGGFDTKRFRIALYIGVVAWALVSYVSGNDSLVTLLLLGVGALLLTRELTFGD</sequence>
<proteinExistence type="predicted"/>
<dbReference type="RefSeq" id="WP_089696538.1">
    <property type="nucleotide sequence ID" value="NZ_FNHL01000002.1"/>
</dbReference>
<dbReference type="Proteomes" id="UP000199451">
    <property type="component" value="Unassembled WGS sequence"/>
</dbReference>
<feature type="transmembrane region" description="Helical" evidence="1">
    <location>
        <begin position="12"/>
        <end position="32"/>
    </location>
</feature>
<keyword evidence="1" id="KW-1133">Transmembrane helix</keyword>
<evidence type="ECO:0000256" key="1">
    <source>
        <dbReference type="SAM" id="Phobius"/>
    </source>
</evidence>
<reference evidence="3" key="1">
    <citation type="submission" date="2016-10" db="EMBL/GenBank/DDBJ databases">
        <authorList>
            <person name="Varghese N."/>
            <person name="Submissions S."/>
        </authorList>
    </citation>
    <scope>NUCLEOTIDE SEQUENCE [LARGE SCALE GENOMIC DNA]</scope>
    <source>
        <strain evidence="3">CGMCC 1.10119</strain>
    </source>
</reference>
<accession>A0A1G9TCT2</accession>
<keyword evidence="3" id="KW-1185">Reference proteome</keyword>
<feature type="transmembrane region" description="Helical" evidence="1">
    <location>
        <begin position="38"/>
        <end position="57"/>
    </location>
</feature>
<dbReference type="STRING" id="660521.SAMN04487949_1718"/>
<evidence type="ECO:0000313" key="2">
    <source>
        <dbReference type="EMBL" id="SDM45448.1"/>
    </source>
</evidence>
<protein>
    <submittedName>
        <fullName evidence="2">Uncharacterized protein</fullName>
    </submittedName>
</protein>
<dbReference type="OrthoDB" id="323190at2157"/>
<gene>
    <name evidence="2" type="ORF">SAMN04487949_1718</name>
</gene>
<name>A0A1G9TCT2_9EURY</name>